<dbReference type="Pfam" id="PF10592">
    <property type="entry name" value="AIPR"/>
    <property type="match status" value="1"/>
</dbReference>
<dbReference type="RefSeq" id="WP_093617367.1">
    <property type="nucleotide sequence ID" value="NZ_BOMT01000001.1"/>
</dbReference>
<organism evidence="2 3">
    <name type="scientific">Actinoplanes philippinensis</name>
    <dbReference type="NCBI Taxonomy" id="35752"/>
    <lineage>
        <taxon>Bacteria</taxon>
        <taxon>Bacillati</taxon>
        <taxon>Actinomycetota</taxon>
        <taxon>Actinomycetes</taxon>
        <taxon>Micromonosporales</taxon>
        <taxon>Micromonosporaceae</taxon>
        <taxon>Actinoplanes</taxon>
    </lineage>
</organism>
<dbReference type="InterPro" id="IPR018891">
    <property type="entry name" value="AIPR_C"/>
</dbReference>
<keyword evidence="3" id="KW-1185">Reference proteome</keyword>
<evidence type="ECO:0000313" key="3">
    <source>
        <dbReference type="Proteomes" id="UP000199645"/>
    </source>
</evidence>
<dbReference type="STRING" id="35752.SAMN05421541_108399"/>
<gene>
    <name evidence="2" type="ORF">SAMN05421541_108399</name>
</gene>
<dbReference type="EMBL" id="FONV01000008">
    <property type="protein sequence ID" value="SFF31546.1"/>
    <property type="molecule type" value="Genomic_DNA"/>
</dbReference>
<dbReference type="OrthoDB" id="9806213at2"/>
<dbReference type="AlphaFoldDB" id="A0A1I2HS72"/>
<proteinExistence type="predicted"/>
<name>A0A1I2HS72_9ACTN</name>
<sequence>MSKLHVRHVREALERSYQDLIDLSDVDKASEAQRSKNFLTRSLAAFGMERLAKLTPAEAAQTVVDGSGDNGIDAIYVDHAQSRMYLVQAKWDGNGTGTIGLGDSRNFVGGFNDLTNELYDRFNSKIQARWDELSRAVGEFGMKFTLAVVTTGSTELAKPVLEVYDDFLAEMNYGTEENADFEILGLQELHSSLARGTAGGSIDLDLTLENWGTINEPYEAYYGVVDASVIGEWYENHGDRLFDKNLRNALGHTAVNASLVETLTSEAEHFWYFNNGVTILCGKVQKNRRGANTRTFGEFALTGASVVNGAQTVASVSSALRASGDKVIDAKIWVRVISLEGCPPDFATAVTRATNTQNTVESRDFVALDPEQDRLRMEMLLSLQKIYSIKRGDQPPVPATGCTITDATVALACASRDPNLAVQAKSTLGRLWESTEKPPYTRLFNSAVTAYKVWRSVEILRAVDAALAAERSVRDGKSRAVAVQGNRIVAHLVFRMIDLARIDNPDEPWDKQVASVPAATKVVLDSLSKHVEDAYGTNYVTSLFKNAGRCRDLVERVRKDLEKDGAVAAEAL</sequence>
<dbReference type="Proteomes" id="UP000199645">
    <property type="component" value="Unassembled WGS sequence"/>
</dbReference>
<accession>A0A1I2HS72</accession>
<feature type="domain" description="Abortive phage infection protein C-terminal" evidence="1">
    <location>
        <begin position="242"/>
        <end position="535"/>
    </location>
</feature>
<protein>
    <submittedName>
        <fullName evidence="2">AIPR protein</fullName>
    </submittedName>
</protein>
<evidence type="ECO:0000259" key="1">
    <source>
        <dbReference type="Pfam" id="PF10592"/>
    </source>
</evidence>
<evidence type="ECO:0000313" key="2">
    <source>
        <dbReference type="EMBL" id="SFF31546.1"/>
    </source>
</evidence>
<reference evidence="2 3" key="1">
    <citation type="submission" date="2016-10" db="EMBL/GenBank/DDBJ databases">
        <authorList>
            <person name="de Groot N.N."/>
        </authorList>
    </citation>
    <scope>NUCLEOTIDE SEQUENCE [LARGE SCALE GENOMIC DNA]</scope>
    <source>
        <strain evidence="2 3">DSM 43019</strain>
    </source>
</reference>